<feature type="domain" description="POLO box" evidence="13">
    <location>
        <begin position="875"/>
        <end position="961"/>
    </location>
</feature>
<dbReference type="CDD" id="cd13118">
    <property type="entry name" value="POLO_box_1"/>
    <property type="match status" value="1"/>
</dbReference>
<feature type="domain" description="Protein kinase" evidence="12">
    <location>
        <begin position="343"/>
        <end position="595"/>
    </location>
</feature>
<evidence type="ECO:0000256" key="3">
    <source>
        <dbReference type="ARBA" id="ARBA00022737"/>
    </source>
</evidence>
<dbReference type="AlphaFoldDB" id="A0AA39F2X7"/>
<dbReference type="CDD" id="cd13117">
    <property type="entry name" value="POLO_box_2"/>
    <property type="match status" value="1"/>
</dbReference>
<evidence type="ECO:0000313" key="14">
    <source>
        <dbReference type="EMBL" id="KAK0161946.1"/>
    </source>
</evidence>
<keyword evidence="15" id="KW-1185">Reference proteome</keyword>
<accession>A0AA39F2X7</accession>
<dbReference type="InterPro" id="IPR033695">
    <property type="entry name" value="POLO_box_2"/>
</dbReference>
<feature type="domain" description="POLO box" evidence="13">
    <location>
        <begin position="770"/>
        <end position="849"/>
    </location>
</feature>
<evidence type="ECO:0000256" key="1">
    <source>
        <dbReference type="ARBA" id="ARBA00022527"/>
    </source>
</evidence>
<dbReference type="CDD" id="cd14099">
    <property type="entry name" value="STKc_PLK"/>
    <property type="match status" value="1"/>
</dbReference>
<dbReference type="InterPro" id="IPR008271">
    <property type="entry name" value="Ser/Thr_kinase_AS"/>
</dbReference>
<evidence type="ECO:0000259" key="13">
    <source>
        <dbReference type="PROSITE" id="PS50078"/>
    </source>
</evidence>
<feature type="compositionally biased region" description="Polar residues" evidence="11">
    <location>
        <begin position="293"/>
        <end position="323"/>
    </location>
</feature>
<dbReference type="PANTHER" id="PTHR24345:SF0">
    <property type="entry name" value="CELL CYCLE SERINE_THREONINE-PROTEIN KINASE CDC5_MSD2"/>
    <property type="match status" value="1"/>
</dbReference>
<dbReference type="GO" id="GO:0005524">
    <property type="term" value="F:ATP binding"/>
    <property type="evidence" value="ECO:0007669"/>
    <property type="project" value="UniProtKB-UniRule"/>
</dbReference>
<dbReference type="PROSITE" id="PS50078">
    <property type="entry name" value="POLO_BOX"/>
    <property type="match status" value="2"/>
</dbReference>
<evidence type="ECO:0000256" key="5">
    <source>
        <dbReference type="ARBA" id="ARBA00022777"/>
    </source>
</evidence>
<dbReference type="EC" id="2.7.11.21" evidence="10"/>
<keyword evidence="6 9" id="KW-0067">ATP-binding</keyword>
<dbReference type="GO" id="GO:0000776">
    <property type="term" value="C:kinetochore"/>
    <property type="evidence" value="ECO:0007669"/>
    <property type="project" value="TreeGrafter"/>
</dbReference>
<dbReference type="PROSITE" id="PS00107">
    <property type="entry name" value="PROTEIN_KINASE_ATP"/>
    <property type="match status" value="1"/>
</dbReference>
<dbReference type="PROSITE" id="PS00108">
    <property type="entry name" value="PROTEIN_KINASE_ST"/>
    <property type="match status" value="1"/>
</dbReference>
<keyword evidence="4 9" id="KW-0547">Nucleotide-binding</keyword>
<dbReference type="InterPro" id="IPR011009">
    <property type="entry name" value="Kinase-like_dom_sf"/>
</dbReference>
<dbReference type="Proteomes" id="UP001168972">
    <property type="component" value="Unassembled WGS sequence"/>
</dbReference>
<keyword evidence="1 10" id="KW-0723">Serine/threonine-protein kinase</keyword>
<comment type="similarity">
    <text evidence="10">Belongs to the protein kinase superfamily. Ser/Thr protein kinase family. CDC5/Polo subfamily.</text>
</comment>
<dbReference type="GO" id="GO:0000922">
    <property type="term" value="C:spindle pole"/>
    <property type="evidence" value="ECO:0007669"/>
    <property type="project" value="TreeGrafter"/>
</dbReference>
<dbReference type="GO" id="GO:0007052">
    <property type="term" value="P:mitotic spindle organization"/>
    <property type="evidence" value="ECO:0007669"/>
    <property type="project" value="TreeGrafter"/>
</dbReference>
<evidence type="ECO:0000256" key="8">
    <source>
        <dbReference type="ARBA" id="ARBA00048347"/>
    </source>
</evidence>
<dbReference type="GO" id="GO:0004674">
    <property type="term" value="F:protein serine/threonine kinase activity"/>
    <property type="evidence" value="ECO:0007669"/>
    <property type="project" value="UniProtKB-KW"/>
</dbReference>
<keyword evidence="2 10" id="KW-0808">Transferase</keyword>
<dbReference type="Gene3D" id="1.10.510.10">
    <property type="entry name" value="Transferase(Phosphotransferase) domain 1"/>
    <property type="match status" value="1"/>
</dbReference>
<gene>
    <name evidence="14" type="ORF">PV327_008341</name>
</gene>
<comment type="caution">
    <text evidence="14">The sequence shown here is derived from an EMBL/GenBank/DDBJ whole genome shotgun (WGS) entry which is preliminary data.</text>
</comment>
<comment type="catalytic activity">
    <reaction evidence="7 10">
        <text>L-threonyl-[protein] + ATP = O-phospho-L-threonyl-[protein] + ADP + H(+)</text>
        <dbReference type="Rhea" id="RHEA:46608"/>
        <dbReference type="Rhea" id="RHEA-COMP:11060"/>
        <dbReference type="Rhea" id="RHEA-COMP:11605"/>
        <dbReference type="ChEBI" id="CHEBI:15378"/>
        <dbReference type="ChEBI" id="CHEBI:30013"/>
        <dbReference type="ChEBI" id="CHEBI:30616"/>
        <dbReference type="ChEBI" id="CHEBI:61977"/>
        <dbReference type="ChEBI" id="CHEBI:456216"/>
        <dbReference type="EC" id="2.7.11.21"/>
    </reaction>
</comment>
<dbReference type="Pfam" id="PF00069">
    <property type="entry name" value="Pkinase"/>
    <property type="match status" value="1"/>
</dbReference>
<dbReference type="GO" id="GO:0005634">
    <property type="term" value="C:nucleus"/>
    <property type="evidence" value="ECO:0007669"/>
    <property type="project" value="TreeGrafter"/>
</dbReference>
<dbReference type="InterPro" id="IPR000719">
    <property type="entry name" value="Prot_kinase_dom"/>
</dbReference>
<feature type="binding site" evidence="9">
    <location>
        <position position="372"/>
    </location>
    <ligand>
        <name>ATP</name>
        <dbReference type="ChEBI" id="CHEBI:30616"/>
    </ligand>
</feature>
<evidence type="ECO:0000256" key="2">
    <source>
        <dbReference type="ARBA" id="ARBA00022679"/>
    </source>
</evidence>
<organism evidence="14 15">
    <name type="scientific">Microctonus hyperodae</name>
    <name type="common">Parasitoid wasp</name>
    <dbReference type="NCBI Taxonomy" id="165561"/>
    <lineage>
        <taxon>Eukaryota</taxon>
        <taxon>Metazoa</taxon>
        <taxon>Ecdysozoa</taxon>
        <taxon>Arthropoda</taxon>
        <taxon>Hexapoda</taxon>
        <taxon>Insecta</taxon>
        <taxon>Pterygota</taxon>
        <taxon>Neoptera</taxon>
        <taxon>Endopterygota</taxon>
        <taxon>Hymenoptera</taxon>
        <taxon>Apocrita</taxon>
        <taxon>Ichneumonoidea</taxon>
        <taxon>Braconidae</taxon>
        <taxon>Euphorinae</taxon>
        <taxon>Microctonus</taxon>
    </lineage>
</organism>
<evidence type="ECO:0000256" key="9">
    <source>
        <dbReference type="PROSITE-ProRule" id="PRU10141"/>
    </source>
</evidence>
<reference evidence="14" key="1">
    <citation type="journal article" date="2023" name="bioRxiv">
        <title>Scaffold-level genome assemblies of two parasitoid biocontrol wasps reveal the parthenogenesis mechanism and an associated novel virus.</title>
        <authorList>
            <person name="Inwood S."/>
            <person name="Skelly J."/>
            <person name="Guhlin J."/>
            <person name="Harrop T."/>
            <person name="Goldson S."/>
            <person name="Dearden P."/>
        </authorList>
    </citation>
    <scope>NUCLEOTIDE SEQUENCE</scope>
    <source>
        <strain evidence="14">Lincoln</strain>
        <tissue evidence="14">Whole body</tissue>
    </source>
</reference>
<dbReference type="GO" id="GO:0005813">
    <property type="term" value="C:centrosome"/>
    <property type="evidence" value="ECO:0007669"/>
    <property type="project" value="TreeGrafter"/>
</dbReference>
<protein>
    <recommendedName>
        <fullName evidence="10">Serine/threonine-protein kinase PLK</fullName>
        <ecNumber evidence="10">2.7.11.21</ecNumber>
    </recommendedName>
    <alternativeName>
        <fullName evidence="10">Polo-like kinase</fullName>
    </alternativeName>
</protein>
<reference evidence="14" key="2">
    <citation type="submission" date="2023-03" db="EMBL/GenBank/DDBJ databases">
        <authorList>
            <person name="Inwood S.N."/>
            <person name="Skelly J.G."/>
            <person name="Guhlin J."/>
            <person name="Harrop T.W.R."/>
            <person name="Goldson S.G."/>
            <person name="Dearden P.K."/>
        </authorList>
    </citation>
    <scope>NUCLEOTIDE SEQUENCE</scope>
    <source>
        <strain evidence="14">Lincoln</strain>
        <tissue evidence="14">Whole body</tissue>
    </source>
</reference>
<dbReference type="GO" id="GO:0005737">
    <property type="term" value="C:cytoplasm"/>
    <property type="evidence" value="ECO:0007669"/>
    <property type="project" value="TreeGrafter"/>
</dbReference>
<dbReference type="SUPFAM" id="SSF56112">
    <property type="entry name" value="Protein kinase-like (PK-like)"/>
    <property type="match status" value="1"/>
</dbReference>
<dbReference type="Pfam" id="PF00659">
    <property type="entry name" value="POLO_box"/>
    <property type="match status" value="2"/>
</dbReference>
<dbReference type="InterPro" id="IPR033701">
    <property type="entry name" value="POLO_box_1"/>
</dbReference>
<evidence type="ECO:0000256" key="11">
    <source>
        <dbReference type="SAM" id="MobiDB-lite"/>
    </source>
</evidence>
<keyword evidence="3" id="KW-0677">Repeat</keyword>
<evidence type="ECO:0000256" key="7">
    <source>
        <dbReference type="ARBA" id="ARBA00047802"/>
    </source>
</evidence>
<dbReference type="InterPro" id="IPR036947">
    <property type="entry name" value="POLO_box_dom_sf"/>
</dbReference>
<dbReference type="Gene3D" id="3.30.1120.30">
    <property type="entry name" value="POLO box domain"/>
    <property type="match status" value="2"/>
</dbReference>
<proteinExistence type="inferred from homology"/>
<dbReference type="FunFam" id="1.10.510.10:FF:000571">
    <property type="entry name" value="Maternal embryonic leucine zipper kinase"/>
    <property type="match status" value="1"/>
</dbReference>
<dbReference type="SUPFAM" id="SSF82615">
    <property type="entry name" value="Polo-box domain"/>
    <property type="match status" value="2"/>
</dbReference>
<feature type="region of interest" description="Disordered" evidence="11">
    <location>
        <begin position="633"/>
        <end position="661"/>
    </location>
</feature>
<evidence type="ECO:0000256" key="10">
    <source>
        <dbReference type="RuleBase" id="RU361162"/>
    </source>
</evidence>
<feature type="compositionally biased region" description="Low complexity" evidence="11">
    <location>
        <begin position="633"/>
        <end position="650"/>
    </location>
</feature>
<dbReference type="InterPro" id="IPR000959">
    <property type="entry name" value="POLO_box_dom"/>
</dbReference>
<dbReference type="InterPro" id="IPR017441">
    <property type="entry name" value="Protein_kinase_ATP_BS"/>
</dbReference>
<evidence type="ECO:0000259" key="12">
    <source>
        <dbReference type="PROSITE" id="PS50011"/>
    </source>
</evidence>
<dbReference type="PANTHER" id="PTHR24345">
    <property type="entry name" value="SERINE/THREONINE-PROTEIN KINASE PLK"/>
    <property type="match status" value="1"/>
</dbReference>
<sequence>MSVKVDKSVVNSFGIEKRSKDLQNNTRLLGSTLNSQNKLSGNNSTINNNSVCNLFNNKSIKYSESNEKKITVNCRRLNSNNSEINYSQYHETNNTANDNVKVRFNNSNYNRTNVPPNMITKIKGGSLIDIMNIDNSNMNIYSISSPSETNLLDKSGIYSKTLMKEPIITNKRQLDCSTYSRKQCTSTIRSTSVGTTSKNNKIVAATTSLPTSLIELPVNRDTRRARSEPGCLSSVVVTSPTTTSASNKSYNATRISSLNCIDSLATDVKSETTNSPTSTSNSNSNTNNNINTGPRTSVASAFASPLSSHKSPTSGNKSMTHWDNNSHDNETDYVVDPVQGNAYHKGQFLGKGGFARVYLITDIANGKKYACKIIPKNRMQKIHIQKIAREIMIHKDLNHVNVVQMHHYFEDSLNVYMLLEACPKKSLMHVLKYRGKITEPEARYYMRQMVTGVAYIHSQKVVHRDLKPGNMFLSDGMIVKIGDFGLATRPDGQRRRVTICGTPNYIAPEVLYKQAYSYEADVWALGCILYALLAGQPPFDTGTLKETYSRICNNRYKKLDDTIISRTGQDLIRWLLQPTPELRPSLERVKEHPYLTLEYVPEKLAHSCCYRVPTSHDRIDNELKIQQTLVPSSFPSASSLSSSLSTSTASRRNPHLSQKELSPKVYSKHLETTFTMKPKTITTLATNKLVNVTQTQKVMRKKSKVGNWLVRKFPKLTKIRQRIGNLLCPDRKKSTESATMHRALESCLAEIRYNRTSRNPLAVEGIVPLFVTKWIDYSNKYGLCFQLSDRSVGVLFNDSTKMSYTRDRRRVEYTTTDDEVTRYARERDVPSCMQKKLELLRHFTEYMDDHLTNGGEIGESATAKLSRRIAGSVPRMRRWLRTDKAIVMELTVPLLQVNFFVDHTKIIVSEGTRMHDYLVTYIDANRHATSYWLNDLRDCGCTTELYERLNYVCKASREFSHLENNAACSELDINRGTSLRA</sequence>
<dbReference type="PROSITE" id="PS50011">
    <property type="entry name" value="PROTEIN_KINASE_DOM"/>
    <property type="match status" value="1"/>
</dbReference>
<name>A0AA39F2X7_MICHY</name>
<dbReference type="EMBL" id="JAQQBR010001834">
    <property type="protein sequence ID" value="KAK0161946.1"/>
    <property type="molecule type" value="Genomic_DNA"/>
</dbReference>
<comment type="catalytic activity">
    <reaction evidence="8">
        <text>L-seryl-[protein] + ATP = O-phospho-L-seryl-[protein] + ADP + H(+)</text>
        <dbReference type="Rhea" id="RHEA:17989"/>
        <dbReference type="Rhea" id="RHEA-COMP:9863"/>
        <dbReference type="Rhea" id="RHEA-COMP:11604"/>
        <dbReference type="ChEBI" id="CHEBI:15378"/>
        <dbReference type="ChEBI" id="CHEBI:29999"/>
        <dbReference type="ChEBI" id="CHEBI:30616"/>
        <dbReference type="ChEBI" id="CHEBI:83421"/>
        <dbReference type="ChEBI" id="CHEBI:456216"/>
        <dbReference type="EC" id="2.7.11.21"/>
    </reaction>
</comment>
<feature type="compositionally biased region" description="Low complexity" evidence="11">
    <location>
        <begin position="271"/>
        <end position="292"/>
    </location>
</feature>
<evidence type="ECO:0000256" key="6">
    <source>
        <dbReference type="ARBA" id="ARBA00022840"/>
    </source>
</evidence>
<feature type="region of interest" description="Disordered" evidence="11">
    <location>
        <begin position="269"/>
        <end position="333"/>
    </location>
</feature>
<keyword evidence="5 10" id="KW-0418">Kinase</keyword>
<dbReference type="FunFam" id="3.30.200.20:FF:000091">
    <property type="entry name" value="Serine/threonine-protein kinase PLK"/>
    <property type="match status" value="1"/>
</dbReference>
<evidence type="ECO:0000256" key="4">
    <source>
        <dbReference type="ARBA" id="ARBA00022741"/>
    </source>
</evidence>
<dbReference type="SMART" id="SM00220">
    <property type="entry name" value="S_TKc"/>
    <property type="match status" value="1"/>
</dbReference>
<evidence type="ECO:0000313" key="15">
    <source>
        <dbReference type="Proteomes" id="UP001168972"/>
    </source>
</evidence>